<dbReference type="InterPro" id="IPR012340">
    <property type="entry name" value="NA-bd_OB-fold"/>
</dbReference>
<keyword evidence="7" id="KW-0963">Cytoplasm</keyword>
<keyword evidence="13" id="KW-0694">RNA-binding</keyword>
<feature type="domain" description="RNB" evidence="16">
    <location>
        <begin position="473"/>
        <end position="826"/>
    </location>
</feature>
<evidence type="ECO:0000313" key="18">
    <source>
        <dbReference type="Proteomes" id="UP001374579"/>
    </source>
</evidence>
<dbReference type="InterPro" id="IPR050180">
    <property type="entry name" value="RNR_Ribonuclease"/>
</dbReference>
<keyword evidence="11" id="KW-0269">Exonuclease</keyword>
<keyword evidence="18" id="KW-1185">Reference proteome</keyword>
<dbReference type="Pfam" id="PF17216">
    <property type="entry name" value="Rrp44_CSD1"/>
    <property type="match status" value="1"/>
</dbReference>
<comment type="cofactor">
    <cofactor evidence="2">
        <name>Mg(2+)</name>
        <dbReference type="ChEBI" id="CHEBI:18420"/>
    </cofactor>
</comment>
<gene>
    <name evidence="17" type="ORF">V1264_001964</name>
</gene>
<comment type="catalytic activity">
    <reaction evidence="1">
        <text>Exonucleolytic cleavage in the 3'- to 5'-direction to yield nucleoside 5'-phosphates.</text>
        <dbReference type="EC" id="3.1.13.1"/>
    </reaction>
</comment>
<dbReference type="CDD" id="cd09862">
    <property type="entry name" value="PIN_Rrp44-like"/>
    <property type="match status" value="1"/>
</dbReference>
<comment type="similarity">
    <text evidence="4 14">Belongs to the RNR ribonuclease family.</text>
</comment>
<dbReference type="EMBL" id="JBAMIC010000001">
    <property type="protein sequence ID" value="KAK7116248.1"/>
    <property type="molecule type" value="Genomic_DNA"/>
</dbReference>
<dbReference type="FunFam" id="3.40.50.1010:FF:000021">
    <property type="entry name" value="DIS3-like exonuclease 1 isoform X1"/>
    <property type="match status" value="1"/>
</dbReference>
<dbReference type="GO" id="GO:0008859">
    <property type="term" value="F:exoribonuclease II activity"/>
    <property type="evidence" value="ECO:0007669"/>
    <property type="project" value="UniProtKB-EC"/>
</dbReference>
<dbReference type="SMART" id="SM00955">
    <property type="entry name" value="RNB"/>
    <property type="match status" value="1"/>
</dbReference>
<evidence type="ECO:0000256" key="14">
    <source>
        <dbReference type="RuleBase" id="RU003901"/>
    </source>
</evidence>
<dbReference type="FunFam" id="2.40.50.700:FF:000004">
    <property type="entry name" value="Exosome complex exonuclease RRP44 homolog A"/>
    <property type="match status" value="1"/>
</dbReference>
<proteinExistence type="inferred from homology"/>
<keyword evidence="10" id="KW-0271">Exosome</keyword>
<dbReference type="PROSITE" id="PS01175">
    <property type="entry name" value="RIBONUCLEASE_II"/>
    <property type="match status" value="1"/>
</dbReference>
<evidence type="ECO:0000256" key="6">
    <source>
        <dbReference type="ARBA" id="ARBA00016366"/>
    </source>
</evidence>
<keyword evidence="8" id="KW-0540">Nuclease</keyword>
<reference evidence="17 18" key="1">
    <citation type="submission" date="2024-02" db="EMBL/GenBank/DDBJ databases">
        <title>Chromosome-scale genome assembly of the rough periwinkle Littorina saxatilis.</title>
        <authorList>
            <person name="De Jode A."/>
            <person name="Faria R."/>
            <person name="Formenti G."/>
            <person name="Sims Y."/>
            <person name="Smith T.P."/>
            <person name="Tracey A."/>
            <person name="Wood J.M.D."/>
            <person name="Zagrodzka Z.B."/>
            <person name="Johannesson K."/>
            <person name="Butlin R.K."/>
            <person name="Leder E.H."/>
        </authorList>
    </citation>
    <scope>NUCLEOTIDE SEQUENCE [LARGE SCALE GENOMIC DNA]</scope>
    <source>
        <strain evidence="17">Snail1</strain>
        <tissue evidence="17">Muscle</tissue>
    </source>
</reference>
<evidence type="ECO:0000256" key="4">
    <source>
        <dbReference type="ARBA" id="ARBA00005785"/>
    </source>
</evidence>
<evidence type="ECO:0000256" key="13">
    <source>
        <dbReference type="ARBA" id="ARBA00022884"/>
    </source>
</evidence>
<evidence type="ECO:0000256" key="12">
    <source>
        <dbReference type="ARBA" id="ARBA00022842"/>
    </source>
</evidence>
<evidence type="ECO:0000256" key="1">
    <source>
        <dbReference type="ARBA" id="ARBA00001849"/>
    </source>
</evidence>
<dbReference type="GO" id="GO:0000177">
    <property type="term" value="C:cytoplasmic exosome (RNase complex)"/>
    <property type="evidence" value="ECO:0007669"/>
    <property type="project" value="TreeGrafter"/>
</dbReference>
<dbReference type="PANTHER" id="PTHR23355:SF30">
    <property type="entry name" value="DIS3-LIKE EXONUCLEASE 1"/>
    <property type="match status" value="1"/>
</dbReference>
<evidence type="ECO:0000256" key="9">
    <source>
        <dbReference type="ARBA" id="ARBA00022801"/>
    </source>
</evidence>
<comment type="caution">
    <text evidence="17">The sequence shown here is derived from an EMBL/GenBank/DDBJ whole genome shotgun (WGS) entry which is preliminary data.</text>
</comment>
<dbReference type="Proteomes" id="UP001374579">
    <property type="component" value="Unassembled WGS sequence"/>
</dbReference>
<evidence type="ECO:0000256" key="7">
    <source>
        <dbReference type="ARBA" id="ARBA00022490"/>
    </source>
</evidence>
<dbReference type="InterPro" id="IPR022966">
    <property type="entry name" value="RNase_II/R_CS"/>
</dbReference>
<dbReference type="SUPFAM" id="SSF50249">
    <property type="entry name" value="Nucleic acid-binding proteins"/>
    <property type="match status" value="2"/>
</dbReference>
<evidence type="ECO:0000256" key="8">
    <source>
        <dbReference type="ARBA" id="ARBA00022722"/>
    </source>
</evidence>
<dbReference type="Gene3D" id="2.40.50.140">
    <property type="entry name" value="Nucleic acid-binding proteins"/>
    <property type="match status" value="1"/>
</dbReference>
<dbReference type="InterPro" id="IPR041505">
    <property type="entry name" value="Dis3_CSD2"/>
</dbReference>
<dbReference type="Pfam" id="PF00773">
    <property type="entry name" value="RNB"/>
    <property type="match status" value="1"/>
</dbReference>
<dbReference type="GO" id="GO:0019899">
    <property type="term" value="F:enzyme binding"/>
    <property type="evidence" value="ECO:0007669"/>
    <property type="project" value="UniProtKB-ARBA"/>
</dbReference>
<dbReference type="Gene3D" id="2.40.50.700">
    <property type="match status" value="1"/>
</dbReference>
<protein>
    <recommendedName>
        <fullName evidence="6">DIS3-like exonuclease 1</fullName>
        <ecNumber evidence="5">3.1.13.1</ecNumber>
    </recommendedName>
</protein>
<dbReference type="InterPro" id="IPR033771">
    <property type="entry name" value="Rrp44_CSD1"/>
</dbReference>
<evidence type="ECO:0000256" key="2">
    <source>
        <dbReference type="ARBA" id="ARBA00001946"/>
    </source>
</evidence>
<evidence type="ECO:0000256" key="3">
    <source>
        <dbReference type="ARBA" id="ARBA00004496"/>
    </source>
</evidence>
<evidence type="ECO:0000256" key="11">
    <source>
        <dbReference type="ARBA" id="ARBA00022839"/>
    </source>
</evidence>
<evidence type="ECO:0000256" key="10">
    <source>
        <dbReference type="ARBA" id="ARBA00022835"/>
    </source>
</evidence>
<dbReference type="Pfam" id="PF17849">
    <property type="entry name" value="OB_Dis3"/>
    <property type="match status" value="1"/>
</dbReference>
<evidence type="ECO:0000259" key="16">
    <source>
        <dbReference type="SMART" id="SM00955"/>
    </source>
</evidence>
<feature type="compositionally biased region" description="Acidic residues" evidence="15">
    <location>
        <begin position="314"/>
        <end position="326"/>
    </location>
</feature>
<dbReference type="Gene3D" id="3.40.50.1010">
    <property type="entry name" value="5'-nuclease"/>
    <property type="match status" value="1"/>
</dbReference>
<accession>A0AAN9C3K3</accession>
<dbReference type="PANTHER" id="PTHR23355">
    <property type="entry name" value="RIBONUCLEASE"/>
    <property type="match status" value="1"/>
</dbReference>
<dbReference type="Gene3D" id="2.40.50.690">
    <property type="match status" value="1"/>
</dbReference>
<evidence type="ECO:0000256" key="5">
    <source>
        <dbReference type="ARBA" id="ARBA00012163"/>
    </source>
</evidence>
<organism evidence="17 18">
    <name type="scientific">Littorina saxatilis</name>
    <dbReference type="NCBI Taxonomy" id="31220"/>
    <lineage>
        <taxon>Eukaryota</taxon>
        <taxon>Metazoa</taxon>
        <taxon>Spiralia</taxon>
        <taxon>Lophotrochozoa</taxon>
        <taxon>Mollusca</taxon>
        <taxon>Gastropoda</taxon>
        <taxon>Caenogastropoda</taxon>
        <taxon>Littorinimorpha</taxon>
        <taxon>Littorinoidea</taxon>
        <taxon>Littorinidae</taxon>
        <taxon>Littorina</taxon>
    </lineage>
</organism>
<comment type="subcellular location">
    <subcellularLocation>
        <location evidence="3">Cytoplasm</location>
    </subcellularLocation>
</comment>
<keyword evidence="9" id="KW-0378">Hydrolase</keyword>
<feature type="region of interest" description="Disordered" evidence="15">
    <location>
        <begin position="314"/>
        <end position="333"/>
    </location>
</feature>
<sequence length="1059" mass="119261">MTEQQTWEERAERCLSLRSGQGRPLKVVREVYLRPDVPCFSPMCLAGCRNDSDALLPNGASHYIVPECRIAKDYLELFELTEMQGVVFTQTAAHCVQHEGSRRLAARLRRLVQDPDAGCILFCNEFQKYAHCLQEPQESVAEWRLRSTFRAAEWLFDHLAGQVPLVMVTQTEEEADVYRNQKMGVLVVSFKQYIAEFWKGHAAIMELYTSLSEAAVAGKEGKQFGGYLPQAVLEEALKSGRFVSGRLNVNRFNAVTEAFVARSGVDLTEDSGADILIVGAKDRNRAVHGDEVVVDIFPKSQWRMRSLAVKIEEENEVEDNDDDDEAEKMKESGDKRLPTGRVVGVLKRQWRDYVASLSPNEQGNTNSNKSGKVLVIPWDYRIPKIRIATRQVSLLKEQRCLVRIDNWPSDSQYPNGHLVKALGPIGDLETEIAALLAENELSTSAFTSSLLAELPTDSSEEPWVMSAEEEEQRRDLRHSHLVFSIDPKGCEDVDDTLSLRELENGNVELGVHIADVTFFVQPGSLTDREAQERSTTIYLADRRYDMLPGILSANLCSLISGKDRYAVSVMWELTPKFEVVNVWYGRTIIHSKYKLFYEMAQEVCNGCSDQDILDNVPEFQGVTGEELTQKLKELRWSLIKLTELGRSMKARRTHCGALDLESVEVQVQLTETKGVEDLTPKEHLEVHETIAECMIFANHWVAKKIADAFPSKALLRNHPPPRQEQFDNLLKCATARGFYVDTSSNKALAASLDACVDAKDPLVNSLLRSLATLAMSNARYFCTGAVHPDEFMHYGLALDRYTHFTSPIRRYADVIVHRLLLAAVKQEAEDSSCDKTRAGLPGSKRLDEMADHMNNKHRAAQNAQRDSQELFQSIFFRDHDDDDSVCIADAVIYQLRANGVLVFVPRYGVKGVAYLQDRNSQVLYIPKSCPPEWVSGALIRGDDLLTVDSTLGVQKYCLLEHITVRLSVNLSHAHCQSLKIEVVAKRPHGRGDGGPAEVTTRADMVKRVKQGAEDRQGDEMDTQSLLDSLSPELSQYRQTDPQHSLYNLFQSFHHTGMQF</sequence>
<dbReference type="InterPro" id="IPR001900">
    <property type="entry name" value="RNase_II/R"/>
</dbReference>
<dbReference type="GO" id="GO:0010467">
    <property type="term" value="P:gene expression"/>
    <property type="evidence" value="ECO:0007669"/>
    <property type="project" value="UniProtKB-ARBA"/>
</dbReference>
<dbReference type="GO" id="GO:0003723">
    <property type="term" value="F:RNA binding"/>
    <property type="evidence" value="ECO:0007669"/>
    <property type="project" value="UniProtKB-KW"/>
</dbReference>
<dbReference type="EC" id="3.1.13.1" evidence="5"/>
<dbReference type="GO" id="GO:0016075">
    <property type="term" value="P:rRNA catabolic process"/>
    <property type="evidence" value="ECO:0007669"/>
    <property type="project" value="TreeGrafter"/>
</dbReference>
<evidence type="ECO:0000256" key="15">
    <source>
        <dbReference type="SAM" id="MobiDB-lite"/>
    </source>
</evidence>
<dbReference type="GO" id="GO:0006402">
    <property type="term" value="P:mRNA catabolic process"/>
    <property type="evidence" value="ECO:0007669"/>
    <property type="project" value="TreeGrafter"/>
</dbReference>
<keyword evidence="12" id="KW-0460">Magnesium</keyword>
<dbReference type="AlphaFoldDB" id="A0AAN9C3K3"/>
<evidence type="ECO:0000313" key="17">
    <source>
        <dbReference type="EMBL" id="KAK7116248.1"/>
    </source>
</evidence>
<name>A0AAN9C3K3_9CAEN</name>